<evidence type="ECO:0000256" key="1">
    <source>
        <dbReference type="SAM" id="MobiDB-lite"/>
    </source>
</evidence>
<name>A0A6A6F2F2_9PEZI</name>
<reference evidence="2" key="1">
    <citation type="journal article" date="2020" name="Stud. Mycol.">
        <title>101 Dothideomycetes genomes: a test case for predicting lifestyles and emergence of pathogens.</title>
        <authorList>
            <person name="Haridas S."/>
            <person name="Albert R."/>
            <person name="Binder M."/>
            <person name="Bloem J."/>
            <person name="Labutti K."/>
            <person name="Salamov A."/>
            <person name="Andreopoulos B."/>
            <person name="Baker S."/>
            <person name="Barry K."/>
            <person name="Bills G."/>
            <person name="Bluhm B."/>
            <person name="Cannon C."/>
            <person name="Castanera R."/>
            <person name="Culley D."/>
            <person name="Daum C."/>
            <person name="Ezra D."/>
            <person name="Gonzalez J."/>
            <person name="Henrissat B."/>
            <person name="Kuo A."/>
            <person name="Liang C."/>
            <person name="Lipzen A."/>
            <person name="Lutzoni F."/>
            <person name="Magnuson J."/>
            <person name="Mondo S."/>
            <person name="Nolan M."/>
            <person name="Ohm R."/>
            <person name="Pangilinan J."/>
            <person name="Park H.-J."/>
            <person name="Ramirez L."/>
            <person name="Alfaro M."/>
            <person name="Sun H."/>
            <person name="Tritt A."/>
            <person name="Yoshinaga Y."/>
            <person name="Zwiers L.-H."/>
            <person name="Turgeon B."/>
            <person name="Goodwin S."/>
            <person name="Spatafora J."/>
            <person name="Crous P."/>
            <person name="Grigoriev I."/>
        </authorList>
    </citation>
    <scope>NUCLEOTIDE SEQUENCE</scope>
    <source>
        <strain evidence="2">SCOH1-5</strain>
    </source>
</reference>
<evidence type="ECO:0000313" key="3">
    <source>
        <dbReference type="Proteomes" id="UP000799539"/>
    </source>
</evidence>
<feature type="region of interest" description="Disordered" evidence="1">
    <location>
        <begin position="178"/>
        <end position="255"/>
    </location>
</feature>
<feature type="compositionally biased region" description="Low complexity" evidence="1">
    <location>
        <begin position="242"/>
        <end position="255"/>
    </location>
</feature>
<feature type="compositionally biased region" description="Basic residues" evidence="1">
    <location>
        <begin position="198"/>
        <end position="210"/>
    </location>
</feature>
<feature type="compositionally biased region" description="Acidic residues" evidence="1">
    <location>
        <begin position="42"/>
        <end position="58"/>
    </location>
</feature>
<evidence type="ECO:0000313" key="2">
    <source>
        <dbReference type="EMBL" id="KAF2207484.1"/>
    </source>
</evidence>
<feature type="compositionally biased region" description="Basic and acidic residues" evidence="1">
    <location>
        <begin position="222"/>
        <end position="232"/>
    </location>
</feature>
<feature type="region of interest" description="Disordered" evidence="1">
    <location>
        <begin position="1"/>
        <end position="144"/>
    </location>
</feature>
<dbReference type="OrthoDB" id="3649191at2759"/>
<organism evidence="2 3">
    <name type="scientific">Cercospora zeae-maydis SCOH1-5</name>
    <dbReference type="NCBI Taxonomy" id="717836"/>
    <lineage>
        <taxon>Eukaryota</taxon>
        <taxon>Fungi</taxon>
        <taxon>Dikarya</taxon>
        <taxon>Ascomycota</taxon>
        <taxon>Pezizomycotina</taxon>
        <taxon>Dothideomycetes</taxon>
        <taxon>Dothideomycetidae</taxon>
        <taxon>Mycosphaerellales</taxon>
        <taxon>Mycosphaerellaceae</taxon>
        <taxon>Cercospora</taxon>
    </lineage>
</organism>
<dbReference type="AlphaFoldDB" id="A0A6A6F2F2"/>
<gene>
    <name evidence="2" type="ORF">CERZMDRAFT_102381</name>
</gene>
<dbReference type="EMBL" id="ML992703">
    <property type="protein sequence ID" value="KAF2207484.1"/>
    <property type="molecule type" value="Genomic_DNA"/>
</dbReference>
<sequence>MFQKAARGTPRADRVARRATFLDQRGRPPYYEDIYGSRDAGEDNEGPAEQCESESDSDGDVRTRSKKARGNAKRYKGREKNGRSTVVGPTSKDAAIYMSSDSGESDGEDKPSSSNAIDSSTQDPSHRHEYRIAPNLNSKHSLPRAEVRRLQVRKCGLFSGAFGSGRDDTAEVVGTTEDNGVVAGDGESEMAGGDGSRRRERRGQVTRRATRMSIKQQLAERVAAKKQAEKAKKLAVRRSKPAASRSSIGSKSSKRAAMVLLDHSGIDFAEYTRYCD</sequence>
<accession>A0A6A6F2F2</accession>
<proteinExistence type="predicted"/>
<protein>
    <submittedName>
        <fullName evidence="2">Uncharacterized protein</fullName>
    </submittedName>
</protein>
<keyword evidence="3" id="KW-1185">Reference proteome</keyword>
<feature type="compositionally biased region" description="Basic residues" evidence="1">
    <location>
        <begin position="64"/>
        <end position="77"/>
    </location>
</feature>
<dbReference type="Proteomes" id="UP000799539">
    <property type="component" value="Unassembled WGS sequence"/>
</dbReference>